<dbReference type="EMBL" id="BAABAZ010000003">
    <property type="protein sequence ID" value="GAA4282629.1"/>
    <property type="molecule type" value="Genomic_DNA"/>
</dbReference>
<dbReference type="Pfam" id="PF03480">
    <property type="entry name" value="DctP"/>
    <property type="match status" value="1"/>
</dbReference>
<evidence type="ECO:0000256" key="1">
    <source>
        <dbReference type="ARBA" id="ARBA00022729"/>
    </source>
</evidence>
<evidence type="ECO:0000313" key="4">
    <source>
        <dbReference type="Proteomes" id="UP001501586"/>
    </source>
</evidence>
<dbReference type="PANTHER" id="PTHR33376">
    <property type="match status" value="1"/>
</dbReference>
<organism evidence="3 4">
    <name type="scientific">Brevibacterium daeguense</name>
    <dbReference type="NCBI Taxonomy" id="909936"/>
    <lineage>
        <taxon>Bacteria</taxon>
        <taxon>Bacillati</taxon>
        <taxon>Actinomycetota</taxon>
        <taxon>Actinomycetes</taxon>
        <taxon>Micrococcales</taxon>
        <taxon>Brevibacteriaceae</taxon>
        <taxon>Brevibacterium</taxon>
    </lineage>
</organism>
<keyword evidence="4" id="KW-1185">Reference proteome</keyword>
<sequence length="432" mass="46252">MGTSRVRRISSRTRTRSTALIATASAAVLGMSACAGGVSDGSDADAGTGVEARADFSAYQEALADMEPVTLTYQPSAQSADAMDAYRDVDFKENVEEASGGKITIDIVHAQAIAGYPEIPDALTDGRIDLAYTLPLYDPSRFPVNSALVAGSSLTGASPRAEELAANAAMLDVAWNTPELLEEMEANGIEPLIPFNADGTVFSMCAEPGNSAEDWDGRQVRISSAAQEKQLPAMKASPVSLEYLETYEALQRKTVDCTLSAALPAYNVGFLEVAPHISYSEKASFARGAGAIVAGAGYQELPLAARQLIFDQMAEVFMHSRRSNINANAEAAKVALEKGGGFENIDEQTEQALIEVSNGLAVEQVEAGLVSEGFDQQITDALDKWRGVVDEMGLADEGGFEDLSEWHDDESVDLMPFSERVYEEVMKEHRPQ</sequence>
<dbReference type="PANTHER" id="PTHR33376:SF15">
    <property type="entry name" value="BLL6794 PROTEIN"/>
    <property type="match status" value="1"/>
</dbReference>
<dbReference type="PROSITE" id="PS51257">
    <property type="entry name" value="PROKAR_LIPOPROTEIN"/>
    <property type="match status" value="1"/>
</dbReference>
<comment type="caution">
    <text evidence="3">The sequence shown here is derived from an EMBL/GenBank/DDBJ whole genome shotgun (WGS) entry which is preliminary data.</text>
</comment>
<dbReference type="InterPro" id="IPR018389">
    <property type="entry name" value="DctP_fam"/>
</dbReference>
<evidence type="ECO:0000256" key="2">
    <source>
        <dbReference type="SAM" id="SignalP"/>
    </source>
</evidence>
<evidence type="ECO:0008006" key="5">
    <source>
        <dbReference type="Google" id="ProtNLM"/>
    </source>
</evidence>
<dbReference type="Gene3D" id="3.40.190.170">
    <property type="entry name" value="Bacterial extracellular solute-binding protein, family 7"/>
    <property type="match status" value="1"/>
</dbReference>
<proteinExistence type="predicted"/>
<dbReference type="InterPro" id="IPR038404">
    <property type="entry name" value="TRAP_DctP_sf"/>
</dbReference>
<gene>
    <name evidence="3" type="ORF">GCM10022261_01600</name>
</gene>
<keyword evidence="1 2" id="KW-0732">Signal</keyword>
<feature type="chain" id="PRO_5045790430" description="TRAP-type C4-dicarboxylate transport system substrate-binding protein" evidence="2">
    <location>
        <begin position="36"/>
        <end position="432"/>
    </location>
</feature>
<feature type="signal peptide" evidence="2">
    <location>
        <begin position="1"/>
        <end position="35"/>
    </location>
</feature>
<accession>A0ABP8EF77</accession>
<evidence type="ECO:0000313" key="3">
    <source>
        <dbReference type="EMBL" id="GAA4282629.1"/>
    </source>
</evidence>
<reference evidence="4" key="1">
    <citation type="journal article" date="2019" name="Int. J. Syst. Evol. Microbiol.">
        <title>The Global Catalogue of Microorganisms (GCM) 10K type strain sequencing project: providing services to taxonomists for standard genome sequencing and annotation.</title>
        <authorList>
            <consortium name="The Broad Institute Genomics Platform"/>
            <consortium name="The Broad Institute Genome Sequencing Center for Infectious Disease"/>
            <person name="Wu L."/>
            <person name="Ma J."/>
        </authorList>
    </citation>
    <scope>NUCLEOTIDE SEQUENCE [LARGE SCALE GENOMIC DNA]</scope>
    <source>
        <strain evidence="4">JCM 17458</strain>
    </source>
</reference>
<dbReference type="RefSeq" id="WP_236865717.1">
    <property type="nucleotide sequence ID" value="NZ_BAABAZ010000003.1"/>
</dbReference>
<name>A0ABP8EF77_9MICO</name>
<dbReference type="Proteomes" id="UP001501586">
    <property type="component" value="Unassembled WGS sequence"/>
</dbReference>
<protein>
    <recommendedName>
        <fullName evidence="5">TRAP-type C4-dicarboxylate transport system substrate-binding protein</fullName>
    </recommendedName>
</protein>